<keyword evidence="1" id="KW-1133">Transmembrane helix</keyword>
<organism evidence="2 3">
    <name type="scientific">Ructibacterium gallinarum</name>
    <dbReference type="NCBI Taxonomy" id="2779355"/>
    <lineage>
        <taxon>Bacteria</taxon>
        <taxon>Bacillati</taxon>
        <taxon>Bacillota</taxon>
        <taxon>Clostridia</taxon>
        <taxon>Eubacteriales</taxon>
        <taxon>Oscillospiraceae</taxon>
        <taxon>Ructibacterium</taxon>
    </lineage>
</organism>
<keyword evidence="1" id="KW-0472">Membrane</keyword>
<dbReference type="EMBL" id="JADCKB010000010">
    <property type="protein sequence ID" value="MBE5040070.1"/>
    <property type="molecule type" value="Genomic_DNA"/>
</dbReference>
<feature type="transmembrane region" description="Helical" evidence="1">
    <location>
        <begin position="330"/>
        <end position="355"/>
    </location>
</feature>
<evidence type="ECO:0000313" key="2">
    <source>
        <dbReference type="EMBL" id="MBE5040070.1"/>
    </source>
</evidence>
<evidence type="ECO:0000313" key="3">
    <source>
        <dbReference type="Proteomes" id="UP000806542"/>
    </source>
</evidence>
<feature type="transmembrane region" description="Helical" evidence="1">
    <location>
        <begin position="77"/>
        <end position="97"/>
    </location>
</feature>
<dbReference type="AlphaFoldDB" id="A0A9D5M3R6"/>
<sequence>MERFWKTTLLLCLLYLASAMIINPIGCTAAAKDAVRLCLEVVIPSLFPFFVCSSLFISLGAANVLSRRLSRLMRPLFGVPGCGALAVVLGVISGYPVGAACAADLYTSGHCTKTEAHRLLAFCNNSGPLFVLGAVGIGMLGNQYLGTILYLSHITAALMTGLLFSRLGKNVSIPALPPASASAPSVKNAAAALGTAVGNAADTMLKVCGFVVLFAVFAAALPSYPGSQFVYACLEITGGLRSLLSTPLPVLLLLPLCAMFLSFSGVSVLMQTAGIVLPAGLSLRPYLLGKLVHGILSFILTFLLLYFFPAPQPTFALTAVPVPVPGTKELFVFALVSIAWYAIAIGILALAAWLFDRFDKHK</sequence>
<feature type="transmembrane region" description="Helical" evidence="1">
    <location>
        <begin position="46"/>
        <end position="65"/>
    </location>
</feature>
<comment type="caution">
    <text evidence="2">The sequence shown here is derived from an EMBL/GenBank/DDBJ whole genome shotgun (WGS) entry which is preliminary data.</text>
</comment>
<dbReference type="RefSeq" id="WP_226392616.1">
    <property type="nucleotide sequence ID" value="NZ_JADCKB010000010.1"/>
</dbReference>
<name>A0A9D5M3R6_9FIRM</name>
<proteinExistence type="predicted"/>
<keyword evidence="3" id="KW-1185">Reference proteome</keyword>
<feature type="transmembrane region" description="Helical" evidence="1">
    <location>
        <begin position="291"/>
        <end position="310"/>
    </location>
</feature>
<accession>A0A9D5M3R6</accession>
<protein>
    <submittedName>
        <fullName evidence="2">Sporulation protein</fullName>
    </submittedName>
</protein>
<keyword evidence="1" id="KW-0812">Transmembrane</keyword>
<feature type="transmembrane region" description="Helical" evidence="1">
    <location>
        <begin position="203"/>
        <end position="221"/>
    </location>
</feature>
<evidence type="ECO:0000256" key="1">
    <source>
        <dbReference type="SAM" id="Phobius"/>
    </source>
</evidence>
<feature type="transmembrane region" description="Helical" evidence="1">
    <location>
        <begin position="250"/>
        <end position="270"/>
    </location>
</feature>
<gene>
    <name evidence="2" type="ORF">INF28_06275</name>
</gene>
<reference evidence="2" key="1">
    <citation type="submission" date="2020-10" db="EMBL/GenBank/DDBJ databases">
        <title>ChiBAC.</title>
        <authorList>
            <person name="Zenner C."/>
            <person name="Hitch T.C.A."/>
            <person name="Clavel T."/>
        </authorList>
    </citation>
    <scope>NUCLEOTIDE SEQUENCE</scope>
    <source>
        <strain evidence="2">DSM 107454</strain>
    </source>
</reference>
<dbReference type="Proteomes" id="UP000806542">
    <property type="component" value="Unassembled WGS sequence"/>
</dbReference>